<evidence type="ECO:0000313" key="2">
    <source>
        <dbReference type="EMBL" id="ABL72958.1"/>
    </source>
</evidence>
<proteinExistence type="predicted"/>
<dbReference type="KEGG" id="pde:Pden_4898"/>
<evidence type="ECO:0000256" key="1">
    <source>
        <dbReference type="SAM" id="MobiDB-lite"/>
    </source>
</evidence>
<name>A1BBR4_PARDP</name>
<dbReference type="EnsemblBacteria" id="ABL72958">
    <property type="protein sequence ID" value="ABL72958"/>
    <property type="gene ID" value="Pden_4898"/>
</dbReference>
<dbReference type="EMBL" id="CP000491">
    <property type="protein sequence ID" value="ABL72958.1"/>
    <property type="molecule type" value="Genomic_DNA"/>
</dbReference>
<organism evidence="2 3">
    <name type="scientific">Paracoccus denitrificans (strain Pd 1222)</name>
    <dbReference type="NCBI Taxonomy" id="318586"/>
    <lineage>
        <taxon>Bacteria</taxon>
        <taxon>Pseudomonadati</taxon>
        <taxon>Pseudomonadota</taxon>
        <taxon>Alphaproteobacteria</taxon>
        <taxon>Rhodobacterales</taxon>
        <taxon>Paracoccaceae</taxon>
        <taxon>Paracoccus</taxon>
    </lineage>
</organism>
<sequence length="83" mass="9659">MSRPHRPGEYRRRSPEHQKSAATLIGRWQLRGAVIRASPPAIRMPGVIMFLNQSRPKFFNRLPDHILVEIRTGRKTTLVFLSR</sequence>
<feature type="compositionally biased region" description="Basic and acidic residues" evidence="1">
    <location>
        <begin position="1"/>
        <end position="19"/>
    </location>
</feature>
<dbReference type="HOGENOM" id="CLU_2539509_0_0_5"/>
<gene>
    <name evidence="2" type="ordered locus">Pden_4898</name>
</gene>
<keyword evidence="2" id="KW-0614">Plasmid</keyword>
<accession>A1BBR4</accession>
<geneLocation type="plasmid" evidence="3">
    <name>pPD1222</name>
</geneLocation>
<reference evidence="3" key="1">
    <citation type="submission" date="2006-12" db="EMBL/GenBank/DDBJ databases">
        <title>Complete sequence of plasmid 1 of Paracoccus denitrificans PD1222.</title>
        <authorList>
            <person name="Copeland A."/>
            <person name="Lucas S."/>
            <person name="Lapidus A."/>
            <person name="Barry K."/>
            <person name="Detter J.C."/>
            <person name="Glavina del Rio T."/>
            <person name="Hammon N."/>
            <person name="Israni S."/>
            <person name="Dalin E."/>
            <person name="Tice H."/>
            <person name="Pitluck S."/>
            <person name="Munk A.C."/>
            <person name="Brettin T."/>
            <person name="Bruce D."/>
            <person name="Han C."/>
            <person name="Tapia R."/>
            <person name="Gilna P."/>
            <person name="Schmutz J."/>
            <person name="Larimer F."/>
            <person name="Land M."/>
            <person name="Hauser L."/>
            <person name="Kyrpides N."/>
            <person name="Lykidis A."/>
            <person name="Spiro S."/>
            <person name="Richardson D.J."/>
            <person name="Moir J.W.B."/>
            <person name="Ferguson S.J."/>
            <person name="van Spanning R.J.M."/>
            <person name="Richardson P."/>
        </authorList>
    </citation>
    <scope>NUCLEOTIDE SEQUENCE [LARGE SCALE GENOMIC DNA]</scope>
    <source>
        <strain evidence="3">Pd 1222</strain>
        <plasmid evidence="3">pPD1222</plasmid>
    </source>
</reference>
<feature type="region of interest" description="Disordered" evidence="1">
    <location>
        <begin position="1"/>
        <end position="20"/>
    </location>
</feature>
<evidence type="ECO:0000313" key="3">
    <source>
        <dbReference type="Proteomes" id="UP000000361"/>
    </source>
</evidence>
<dbReference type="Proteomes" id="UP000000361">
    <property type="component" value="Chromosome 1"/>
</dbReference>
<protein>
    <submittedName>
        <fullName evidence="2">Uncharacterized protein</fullName>
    </submittedName>
</protein>
<dbReference type="AlphaFoldDB" id="A1BBR4"/>
<keyword evidence="3" id="KW-1185">Reference proteome</keyword>